<evidence type="ECO:0000256" key="7">
    <source>
        <dbReference type="PIRNR" id="PIRNR006621"/>
    </source>
</evidence>
<dbReference type="PIRSF" id="PIRSF006621">
    <property type="entry name" value="Dus"/>
    <property type="match status" value="1"/>
</dbReference>
<protein>
    <recommendedName>
        <fullName evidence="7">tRNA-dihydrouridine synthase</fullName>
        <ecNumber evidence="7">1.3.1.-</ecNumber>
    </recommendedName>
</protein>
<accession>A0A194AEQ0</accession>
<evidence type="ECO:0000313" key="11">
    <source>
        <dbReference type="EMBL" id="GAU08552.1"/>
    </source>
</evidence>
<evidence type="ECO:0000256" key="3">
    <source>
        <dbReference type="ARBA" id="ARBA00022643"/>
    </source>
</evidence>
<keyword evidence="3 7" id="KW-0288">FMN</keyword>
<evidence type="ECO:0000256" key="4">
    <source>
        <dbReference type="ARBA" id="ARBA00022694"/>
    </source>
</evidence>
<organism evidence="11 12">
    <name type="scientific">Desulfoplanes formicivorans</name>
    <dbReference type="NCBI Taxonomy" id="1592317"/>
    <lineage>
        <taxon>Bacteria</taxon>
        <taxon>Pseudomonadati</taxon>
        <taxon>Thermodesulfobacteriota</taxon>
        <taxon>Desulfovibrionia</taxon>
        <taxon>Desulfovibrionales</taxon>
        <taxon>Desulfoplanaceae</taxon>
        <taxon>Desulfoplanes</taxon>
    </lineage>
</organism>
<reference evidence="12" key="1">
    <citation type="submission" date="2016-06" db="EMBL/GenBank/DDBJ databases">
        <title>Draft genome sequence of Desulfoplanes formicivorans strain Pf12B.</title>
        <authorList>
            <person name="Watanabe M."/>
            <person name="Kojima H."/>
            <person name="Fukui M."/>
        </authorList>
    </citation>
    <scope>NUCLEOTIDE SEQUENCE [LARGE SCALE GENOMIC DNA]</scope>
    <source>
        <strain evidence="12">Pf12B</strain>
    </source>
</reference>
<dbReference type="GO" id="GO:0017150">
    <property type="term" value="F:tRNA dihydrouridine synthase activity"/>
    <property type="evidence" value="ECO:0007669"/>
    <property type="project" value="InterPro"/>
</dbReference>
<dbReference type="InterPro" id="IPR018517">
    <property type="entry name" value="tRNA_hU_synthase_CS"/>
</dbReference>
<dbReference type="EC" id="1.3.1.-" evidence="7"/>
<dbReference type="RefSeq" id="WP_069858166.1">
    <property type="nucleotide sequence ID" value="NZ_BDFE01000015.1"/>
</dbReference>
<dbReference type="InterPro" id="IPR035587">
    <property type="entry name" value="DUS-like_FMN-bd"/>
</dbReference>
<proteinExistence type="inferred from homology"/>
<evidence type="ECO:0000259" key="10">
    <source>
        <dbReference type="Pfam" id="PF01207"/>
    </source>
</evidence>
<dbReference type="OrthoDB" id="9764501at2"/>
<dbReference type="PANTHER" id="PTHR45846:SF1">
    <property type="entry name" value="TRNA-DIHYDROURIDINE(47) SYNTHASE [NAD(P)(+)]-LIKE"/>
    <property type="match status" value="1"/>
</dbReference>
<dbReference type="AlphaFoldDB" id="A0A194AEQ0"/>
<evidence type="ECO:0000313" key="12">
    <source>
        <dbReference type="Proteomes" id="UP000095200"/>
    </source>
</evidence>
<dbReference type="InterPro" id="IPR001269">
    <property type="entry name" value="DUS_fam"/>
</dbReference>
<evidence type="ECO:0000256" key="8">
    <source>
        <dbReference type="PIRSR" id="PIRSR006621-1"/>
    </source>
</evidence>
<feature type="domain" description="DUS-like FMN-binding" evidence="10">
    <location>
        <begin position="26"/>
        <end position="293"/>
    </location>
</feature>
<dbReference type="Proteomes" id="UP000095200">
    <property type="component" value="Unassembled WGS sequence"/>
</dbReference>
<feature type="binding site" evidence="9">
    <location>
        <position position="153"/>
    </location>
    <ligand>
        <name>FMN</name>
        <dbReference type="ChEBI" id="CHEBI:58210"/>
    </ligand>
</feature>
<keyword evidence="5" id="KW-0521">NADP</keyword>
<comment type="caution">
    <text evidence="11">The sequence shown here is derived from an EMBL/GenBank/DDBJ whole genome shotgun (WGS) entry which is preliminary data.</text>
</comment>
<dbReference type="InterPro" id="IPR013785">
    <property type="entry name" value="Aldolase_TIM"/>
</dbReference>
<name>A0A194AEQ0_9BACT</name>
<feature type="binding site" evidence="9">
    <location>
        <begin position="238"/>
        <end position="239"/>
    </location>
    <ligand>
        <name>FMN</name>
        <dbReference type="ChEBI" id="CHEBI:58210"/>
    </ligand>
</feature>
<keyword evidence="4 7" id="KW-0819">tRNA processing</keyword>
<dbReference type="PROSITE" id="PS01136">
    <property type="entry name" value="UPF0034"/>
    <property type="match status" value="1"/>
</dbReference>
<dbReference type="CDD" id="cd02801">
    <property type="entry name" value="DUS_like_FMN"/>
    <property type="match status" value="1"/>
</dbReference>
<evidence type="ECO:0000256" key="1">
    <source>
        <dbReference type="ARBA" id="ARBA00001917"/>
    </source>
</evidence>
<feature type="active site" description="Proton donor" evidence="8">
    <location>
        <position position="114"/>
    </location>
</feature>
<evidence type="ECO:0000256" key="2">
    <source>
        <dbReference type="ARBA" id="ARBA00022630"/>
    </source>
</evidence>
<gene>
    <name evidence="11" type="ORF">DPF_1264</name>
</gene>
<dbReference type="SUPFAM" id="SSF51395">
    <property type="entry name" value="FMN-linked oxidoreductases"/>
    <property type="match status" value="1"/>
</dbReference>
<comment type="similarity">
    <text evidence="7">Belongs to the dus family.</text>
</comment>
<keyword evidence="12" id="KW-1185">Reference proteome</keyword>
<evidence type="ECO:0000256" key="9">
    <source>
        <dbReference type="PIRSR" id="PIRSR006621-2"/>
    </source>
</evidence>
<dbReference type="STRING" id="1592317.DPF_1264"/>
<dbReference type="GO" id="GO:0050660">
    <property type="term" value="F:flavin adenine dinucleotide binding"/>
    <property type="evidence" value="ECO:0007669"/>
    <property type="project" value="InterPro"/>
</dbReference>
<dbReference type="EMBL" id="BDFE01000015">
    <property type="protein sequence ID" value="GAU08552.1"/>
    <property type="molecule type" value="Genomic_DNA"/>
</dbReference>
<comment type="function">
    <text evidence="7">Catalyzes the synthesis of 5,6-dihydrouridine (D), a modified base found in the D-loop of most tRNAs, via the reduction of the C5-C6 double bond in target uridines.</text>
</comment>
<keyword evidence="9" id="KW-0547">Nucleotide-binding</keyword>
<evidence type="ECO:0000256" key="5">
    <source>
        <dbReference type="ARBA" id="ARBA00022857"/>
    </source>
</evidence>
<dbReference type="GO" id="GO:0003723">
    <property type="term" value="F:RNA binding"/>
    <property type="evidence" value="ECO:0007669"/>
    <property type="project" value="TreeGrafter"/>
</dbReference>
<dbReference type="Pfam" id="PF01207">
    <property type="entry name" value="Dus"/>
    <property type="match status" value="1"/>
</dbReference>
<feature type="binding site" evidence="9">
    <location>
        <position position="183"/>
    </location>
    <ligand>
        <name>FMN</name>
        <dbReference type="ChEBI" id="CHEBI:58210"/>
    </ligand>
</feature>
<feature type="binding site" evidence="9">
    <location>
        <position position="84"/>
    </location>
    <ligand>
        <name>FMN</name>
        <dbReference type="ChEBI" id="CHEBI:58210"/>
    </ligand>
</feature>
<dbReference type="PANTHER" id="PTHR45846">
    <property type="entry name" value="TRNA-DIHYDROURIDINE(47) SYNTHASE [NAD(P)(+)]-LIKE"/>
    <property type="match status" value="1"/>
</dbReference>
<keyword evidence="6 7" id="KW-0560">Oxidoreductase</keyword>
<dbReference type="Gene3D" id="3.20.20.70">
    <property type="entry name" value="Aldolase class I"/>
    <property type="match status" value="1"/>
</dbReference>
<sequence>MSARFVQWLRSDWTIGHKTVHGRLVLAPMSKLGHVAFRELVAGYGGYGLLFSEMCSARALPTANPDVSPCFRWRTSELPHLVCQIFGSDPQDMVLAAQRIQKEGFFGVDMNMGCSVSGICKHGCGADLLNHPDVAVAMVREVKRAVSIPVCVKYRTGWKDDPDFAVDMAKRFEDAGADCLTFHPRVAPDRRSRPPKWEYIGRVKQAVSIPVLGNGNVFTLEDCRKMVEQTGCDGVALGRMAIARPWIFAQWTGRLEPDDDIFYQAALNLVDLLETHFGEDMGLRYFKKYSQYLAANFVYGHTIWPRLWKGNSLDAVRENIRNYLHSCPALSSRPSLYMFTT</sequence>
<evidence type="ECO:0000256" key="6">
    <source>
        <dbReference type="ARBA" id="ARBA00023002"/>
    </source>
</evidence>
<comment type="cofactor">
    <cofactor evidence="1 7 9">
        <name>FMN</name>
        <dbReference type="ChEBI" id="CHEBI:58210"/>
    </cofactor>
</comment>
<keyword evidence="2 7" id="KW-0285">Flavoprotein</keyword>